<comment type="caution">
    <text evidence="17">The sequence shown here is derived from an EMBL/GenBank/DDBJ whole genome shotgun (WGS) entry which is preliminary data.</text>
</comment>
<dbReference type="AlphaFoldDB" id="A0A0J6G022"/>
<evidence type="ECO:0000256" key="5">
    <source>
        <dbReference type="ARBA" id="ARBA00011437"/>
    </source>
</evidence>
<dbReference type="UniPathway" id="UPA00694"/>
<evidence type="ECO:0000256" key="8">
    <source>
        <dbReference type="ARBA" id="ARBA00022519"/>
    </source>
</evidence>
<comment type="similarity">
    <text evidence="4 15">Belongs to the AcsB/BcsB family.</text>
</comment>
<evidence type="ECO:0000256" key="13">
    <source>
        <dbReference type="ARBA" id="ARBA00023136"/>
    </source>
</evidence>
<dbReference type="GO" id="GO:0030244">
    <property type="term" value="P:cellulose biosynthetic process"/>
    <property type="evidence" value="ECO:0007669"/>
    <property type="project" value="UniProtKB-KW"/>
</dbReference>
<dbReference type="PANTHER" id="PTHR39083:SF1">
    <property type="entry name" value="CYCLIC DI-GMP-BINDING PROTEIN"/>
    <property type="match status" value="1"/>
</dbReference>
<dbReference type="InterPro" id="IPR018513">
    <property type="entry name" value="Cell_synthase_bac"/>
</dbReference>
<evidence type="ECO:0000256" key="7">
    <source>
        <dbReference type="ARBA" id="ARBA00022475"/>
    </source>
</evidence>
<reference evidence="17" key="1">
    <citation type="submission" date="2016-10" db="EMBL/GenBank/DDBJ databases">
        <authorList>
            <person name="Varghese N."/>
            <person name="Submissions S."/>
        </authorList>
    </citation>
    <scope>NUCLEOTIDE SEQUENCE [LARGE SCALE GENOMIC DNA]</scope>
    <source>
        <strain evidence="17">LMG 25555</strain>
    </source>
</reference>
<dbReference type="PATRIC" id="fig|882211.3.peg.4172"/>
<evidence type="ECO:0000256" key="14">
    <source>
        <dbReference type="ARBA" id="ARBA00033444"/>
    </source>
</evidence>
<dbReference type="PRINTS" id="PR01440">
    <property type="entry name" value="CELLSNTHASEB"/>
</dbReference>
<feature type="signal peptide" evidence="15">
    <location>
        <begin position="1"/>
        <end position="24"/>
    </location>
</feature>
<evidence type="ECO:0000256" key="4">
    <source>
        <dbReference type="ARBA" id="ARBA00010714"/>
    </source>
</evidence>
<gene>
    <name evidence="17" type="ORF">SAMN04489800_3329</name>
</gene>
<keyword evidence="15" id="KW-0732">Signal</keyword>
<accession>A0A0J6G022</accession>
<evidence type="ECO:0000313" key="17">
    <source>
        <dbReference type="EMBL" id="SEE98321.1"/>
    </source>
</evidence>
<dbReference type="Proteomes" id="UP000183613">
    <property type="component" value="Unassembled WGS sequence"/>
</dbReference>
<dbReference type="Pfam" id="PF03170">
    <property type="entry name" value="BcsB"/>
    <property type="match status" value="1"/>
</dbReference>
<evidence type="ECO:0000256" key="3">
    <source>
        <dbReference type="ARBA" id="ARBA00005186"/>
    </source>
</evidence>
<dbReference type="Gene3D" id="2.60.120.260">
    <property type="entry name" value="Galactose-binding domain-like"/>
    <property type="match status" value="2"/>
</dbReference>
<dbReference type="InterPro" id="IPR003920">
    <property type="entry name" value="Cell_synth_B"/>
</dbReference>
<evidence type="ECO:0000256" key="10">
    <source>
        <dbReference type="ARBA" id="ARBA00022692"/>
    </source>
</evidence>
<evidence type="ECO:0000256" key="9">
    <source>
        <dbReference type="ARBA" id="ARBA00022636"/>
    </source>
</evidence>
<evidence type="ECO:0000256" key="11">
    <source>
        <dbReference type="ARBA" id="ARBA00022916"/>
    </source>
</evidence>
<name>A0A0J6G022_PSEDM</name>
<comment type="function">
    <text evidence="1 15">Binds the cellulose synthase activator, bis-(3'-5') cyclic diguanylic acid (c-di-GMP).</text>
</comment>
<evidence type="ECO:0000256" key="15">
    <source>
        <dbReference type="RuleBase" id="RU365021"/>
    </source>
</evidence>
<feature type="transmembrane region" description="Helical" evidence="15">
    <location>
        <begin position="742"/>
        <end position="763"/>
    </location>
</feature>
<evidence type="ECO:0000256" key="16">
    <source>
        <dbReference type="SAM" id="MobiDB-lite"/>
    </source>
</evidence>
<organism evidence="17 18">
    <name type="scientific">Pseudomonas deceptionensis</name>
    <dbReference type="NCBI Taxonomy" id="882211"/>
    <lineage>
        <taxon>Bacteria</taxon>
        <taxon>Pseudomonadati</taxon>
        <taxon>Pseudomonadota</taxon>
        <taxon>Gammaproteobacteria</taxon>
        <taxon>Pseudomonadales</taxon>
        <taxon>Pseudomonadaceae</taxon>
        <taxon>Pseudomonas</taxon>
    </lineage>
</organism>
<comment type="subcellular location">
    <subcellularLocation>
        <location evidence="2">Cell inner membrane</location>
        <topology evidence="2">Single-pass membrane protein</topology>
    </subcellularLocation>
</comment>
<dbReference type="RefSeq" id="WP_048361762.1">
    <property type="nucleotide sequence ID" value="NZ_FNUD01000002.1"/>
</dbReference>
<evidence type="ECO:0000256" key="1">
    <source>
        <dbReference type="ARBA" id="ARBA00002057"/>
    </source>
</evidence>
<feature type="region of interest" description="Disordered" evidence="16">
    <location>
        <begin position="626"/>
        <end position="648"/>
    </location>
</feature>
<sequence>MSRLTKKAVFASLALMTFASQLMSAPLPLPGNLPAATPVSTTGFAQTDQTLPSWPVTYTFEQLGRASDSLLLGISSAEQVEFSLRRDRIASDASLQLEYTPSPALIPTISHIRVYLNDVLMGVVPIEKDQLGRKTTQKMALDPRLISDFNRVRLEFVGHYTDICEDPANSTLWVNISRGSGITLQEQALSVQNDLAFFPLPFFDPRNSSKLELPFVFAANPTLGEQKAAAILASYFGSQSNWRGAHFPVLFDNLPGVQSKDAIQPTVVFATNDHRPAFMSDLEKFPAVTAPVVEMIDHPDAPYSKILLVMGRNEEDLATAAKALALGGHLLRGSRVTIDNVQELQPRKPYDAPAWMRTDRPVRFAELISYPQQLQVSGLQPRPITLDINLPPDLFVWRNQGIPLRTQYRYTAPSASDDSNLSISLNDQFITSLPLKRKDTSNLEELRLSVLSNDTANVNDKLIVPSLKIGDRNRLRFDFNFASTMGSSQRDRCQTILPTNTQAIIDEDSTIDMSGYHHYLSMPDLKAFARSGFPFSRMADMSESIVVVPSKSTPTQISTLLETVASISARSGYPAFGVRLSDDWQTASKQDADLLLLGEMAPDLRDNPDLNVLLQRQRDMLVQPYGTTPIDANNRRSLKPDARNQPANKVEVTAQAPIAAIVGMQSPSHNQRSIVALLGNDDADYNLLREVMGDSGKLDAVSGSVSLVRSSGVYSQLVGDQYFVGNLPWYLLLWYQLSEHPVLLAVLAVISVLLTAFLLWRALSWAANRRLHKDD</sequence>
<comment type="subunit">
    <text evidence="5 15">Tightly associated with the cellulose synthase catalytic subunit.</text>
</comment>
<keyword evidence="7 15" id="KW-1003">Cell membrane</keyword>
<evidence type="ECO:0000256" key="12">
    <source>
        <dbReference type="ARBA" id="ARBA00022989"/>
    </source>
</evidence>
<protein>
    <recommendedName>
        <fullName evidence="6 15">Cyclic di-GMP-binding protein</fullName>
    </recommendedName>
    <alternativeName>
        <fullName evidence="14 15">Cellulose synthase regulatory subunit</fullName>
    </alternativeName>
</protein>
<keyword evidence="9 15" id="KW-0973">c-di-GMP</keyword>
<dbReference type="EMBL" id="FNUD01000002">
    <property type="protein sequence ID" value="SEE98321.1"/>
    <property type="molecule type" value="Genomic_DNA"/>
</dbReference>
<dbReference type="GO" id="GO:0006011">
    <property type="term" value="P:UDP-alpha-D-glucose metabolic process"/>
    <property type="evidence" value="ECO:0007669"/>
    <property type="project" value="InterPro"/>
</dbReference>
<dbReference type="PANTHER" id="PTHR39083">
    <property type="entry name" value="CYCLIC DI-GMP-BINDING PROTEIN"/>
    <property type="match status" value="1"/>
</dbReference>
<feature type="chain" id="PRO_5015215253" description="Cyclic di-GMP-binding protein" evidence="15">
    <location>
        <begin position="25"/>
        <end position="775"/>
    </location>
</feature>
<keyword evidence="18" id="KW-1185">Reference proteome</keyword>
<evidence type="ECO:0000313" key="18">
    <source>
        <dbReference type="Proteomes" id="UP000183613"/>
    </source>
</evidence>
<dbReference type="GO" id="GO:0005886">
    <property type="term" value="C:plasma membrane"/>
    <property type="evidence" value="ECO:0007669"/>
    <property type="project" value="UniProtKB-SubCell"/>
</dbReference>
<keyword evidence="12 15" id="KW-1133">Transmembrane helix</keyword>
<dbReference type="NCBIfam" id="NF008323">
    <property type="entry name" value="PRK11114.1-1"/>
    <property type="match status" value="1"/>
</dbReference>
<evidence type="ECO:0000256" key="6">
    <source>
        <dbReference type="ARBA" id="ARBA00021844"/>
    </source>
</evidence>
<dbReference type="OrthoDB" id="9806702at2"/>
<keyword evidence="8 15" id="KW-0997">Cell inner membrane</keyword>
<proteinExistence type="inferred from homology"/>
<keyword evidence="13 15" id="KW-0472">Membrane</keyword>
<evidence type="ECO:0000256" key="2">
    <source>
        <dbReference type="ARBA" id="ARBA00004377"/>
    </source>
</evidence>
<keyword evidence="11 15" id="KW-0135">Cellulose biosynthesis</keyword>
<keyword evidence="10 15" id="KW-0812">Transmembrane</keyword>
<dbReference type="NCBIfam" id="NF008325">
    <property type="entry name" value="PRK11114.1-3"/>
    <property type="match status" value="1"/>
</dbReference>
<comment type="pathway">
    <text evidence="3 15">Glycan metabolism; bacterial cellulose biosynthesis.</text>
</comment>